<dbReference type="EMBL" id="BARS01044341">
    <property type="protein sequence ID" value="GAG35172.1"/>
    <property type="molecule type" value="Genomic_DNA"/>
</dbReference>
<reference evidence="1" key="1">
    <citation type="journal article" date="2014" name="Front. Microbiol.">
        <title>High frequency of phylogenetically diverse reductive dehalogenase-homologous genes in deep subseafloor sedimentary metagenomes.</title>
        <authorList>
            <person name="Kawai M."/>
            <person name="Futagami T."/>
            <person name="Toyoda A."/>
            <person name="Takaki Y."/>
            <person name="Nishi S."/>
            <person name="Hori S."/>
            <person name="Arai W."/>
            <person name="Tsubouchi T."/>
            <person name="Morono Y."/>
            <person name="Uchiyama I."/>
            <person name="Ito T."/>
            <person name="Fujiyama A."/>
            <person name="Inagaki F."/>
            <person name="Takami H."/>
        </authorList>
    </citation>
    <scope>NUCLEOTIDE SEQUENCE</scope>
    <source>
        <strain evidence="1">Expedition CK06-06</strain>
    </source>
</reference>
<accession>X0XIF9</accession>
<name>X0XIF9_9ZZZZ</name>
<protein>
    <submittedName>
        <fullName evidence="1">Uncharacterized protein</fullName>
    </submittedName>
</protein>
<gene>
    <name evidence="1" type="ORF">S01H1_67012</name>
</gene>
<organism evidence="1">
    <name type="scientific">marine sediment metagenome</name>
    <dbReference type="NCBI Taxonomy" id="412755"/>
    <lineage>
        <taxon>unclassified sequences</taxon>
        <taxon>metagenomes</taxon>
        <taxon>ecological metagenomes</taxon>
    </lineage>
</organism>
<proteinExistence type="predicted"/>
<evidence type="ECO:0000313" key="1">
    <source>
        <dbReference type="EMBL" id="GAG35172.1"/>
    </source>
</evidence>
<sequence length="40" mass="4483">MITSQSLSEYKNLSLALAIGHGRSLELTEITERAFNFDLI</sequence>
<feature type="non-terminal residue" evidence="1">
    <location>
        <position position="40"/>
    </location>
</feature>
<dbReference type="AlphaFoldDB" id="X0XIF9"/>
<comment type="caution">
    <text evidence="1">The sequence shown here is derived from an EMBL/GenBank/DDBJ whole genome shotgun (WGS) entry which is preliminary data.</text>
</comment>